<comment type="caution">
    <text evidence="1">The sequence shown here is derived from an EMBL/GenBank/DDBJ whole genome shotgun (WGS) entry which is preliminary data.</text>
</comment>
<dbReference type="Proteomes" id="UP000569914">
    <property type="component" value="Unassembled WGS sequence"/>
</dbReference>
<reference evidence="1 2" key="1">
    <citation type="submission" date="2020-07" db="EMBL/GenBank/DDBJ databases">
        <title>Sequencing the genomes of 1000 actinobacteria strains.</title>
        <authorList>
            <person name="Klenk H.-P."/>
        </authorList>
    </citation>
    <scope>NUCLEOTIDE SEQUENCE [LARGE SCALE GENOMIC DNA]</scope>
    <source>
        <strain evidence="1 2">DSM 22083</strain>
    </source>
</reference>
<proteinExistence type="predicted"/>
<dbReference type="AlphaFoldDB" id="A0A7Y9I9T1"/>
<dbReference type="SUPFAM" id="SSF55136">
    <property type="entry name" value="Probable bacterial effector-binding domain"/>
    <property type="match status" value="1"/>
</dbReference>
<accession>A0A7Y9I9T1</accession>
<name>A0A7Y9I9T1_9ACTN</name>
<sequence length="167" mass="18366">MPEEPRPLAVSEVMRRRLRAQPVLRLRELWNPGDPDSGAGQALGRVFEEMARQGLTQAGTVSICTWPATEAGLIPGEAAVPVDRPGRSAGEVEALTLPAGTALSILYRDDIHLTSSEPVVDQLRTYADAQGLALTDAPRWIYHTAPDWNLEPDDHLIEALWPIRDEE</sequence>
<dbReference type="EMBL" id="JACCBU010000001">
    <property type="protein sequence ID" value="NYE72606.1"/>
    <property type="molecule type" value="Genomic_DNA"/>
</dbReference>
<protein>
    <submittedName>
        <fullName evidence="1">Effector-binding domain-containing protein</fullName>
    </submittedName>
</protein>
<dbReference type="InterPro" id="IPR011256">
    <property type="entry name" value="Reg_factor_effector_dom_sf"/>
</dbReference>
<dbReference type="Gene3D" id="3.20.80.10">
    <property type="entry name" value="Regulatory factor, effector binding domain"/>
    <property type="match status" value="1"/>
</dbReference>
<evidence type="ECO:0000313" key="1">
    <source>
        <dbReference type="EMBL" id="NYE72606.1"/>
    </source>
</evidence>
<organism evidence="1 2">
    <name type="scientific">Microlunatus parietis</name>
    <dbReference type="NCBI Taxonomy" id="682979"/>
    <lineage>
        <taxon>Bacteria</taxon>
        <taxon>Bacillati</taxon>
        <taxon>Actinomycetota</taxon>
        <taxon>Actinomycetes</taxon>
        <taxon>Propionibacteriales</taxon>
        <taxon>Propionibacteriaceae</taxon>
        <taxon>Microlunatus</taxon>
    </lineage>
</organism>
<keyword evidence="2" id="KW-1185">Reference proteome</keyword>
<dbReference type="RefSeq" id="WP_179753522.1">
    <property type="nucleotide sequence ID" value="NZ_JACCBU010000001.1"/>
</dbReference>
<evidence type="ECO:0000313" key="2">
    <source>
        <dbReference type="Proteomes" id="UP000569914"/>
    </source>
</evidence>
<gene>
    <name evidence="1" type="ORF">BKA15_003935</name>
</gene>